<sequence length="396" mass="44489">MKFYTGDETGLLKVVTPALPKSEKKLKKAKIVDEDEDEEEKPKTDREPKASVITYGKVDRSEGIQQLIMAKVGEENLKMIVAARKSGKIQYILPSDGSVRKEFVEEFPSLTKKDPECTFVGLHSTADTVITCTSYGSIRYRSILKETDPVVATLDAGKDICCMRVHPQQSNILATGGKERDLTIWDINQSTGDSKAKVEPIFKAKNVKNDFLDLRVPVWITDMQFLNEDVHKVVVGTKHHQIRLYDTKTARRPVVNVEIGEHPIVSLALAPNQTEIICSDSIGNLSSVDIRTGKLLHTYKGIVGSVQHMAITSTVTPQVCASVSLDRFLRIHETSGNRKLLHKIYLKQKLTRVVIDEEEDVEVESSEDEDEQLWKNMRTVSEAKSIKKRKQKTSSQ</sequence>
<evidence type="ECO:0000256" key="1">
    <source>
        <dbReference type="ARBA" id="ARBA00007861"/>
    </source>
</evidence>
<accession>A0ABR2WYT6</accession>
<name>A0ABR2WYT6_9FUNG</name>
<dbReference type="Gene3D" id="2.130.10.10">
    <property type="entry name" value="YVTN repeat-like/Quinoprotein amine dehydrogenase"/>
    <property type="match status" value="2"/>
</dbReference>
<dbReference type="SMART" id="SM00320">
    <property type="entry name" value="WD40"/>
    <property type="match status" value="3"/>
</dbReference>
<organism evidence="5 6">
    <name type="scientific">Basidiobolus ranarum</name>
    <dbReference type="NCBI Taxonomy" id="34480"/>
    <lineage>
        <taxon>Eukaryota</taxon>
        <taxon>Fungi</taxon>
        <taxon>Fungi incertae sedis</taxon>
        <taxon>Zoopagomycota</taxon>
        <taxon>Entomophthoromycotina</taxon>
        <taxon>Basidiobolomycetes</taxon>
        <taxon>Basidiobolales</taxon>
        <taxon>Basidiobolaceae</taxon>
        <taxon>Basidiobolus</taxon>
    </lineage>
</organism>
<comment type="subunit">
    <text evidence="2">Component of the pre-66S ribosomal particle.</text>
</comment>
<feature type="region of interest" description="Disordered" evidence="4">
    <location>
        <begin position="26"/>
        <end position="49"/>
    </location>
</feature>
<proteinExistence type="inferred from homology"/>
<dbReference type="InterPro" id="IPR001680">
    <property type="entry name" value="WD40_rpt"/>
</dbReference>
<reference evidence="5 6" key="1">
    <citation type="submission" date="2023-04" db="EMBL/GenBank/DDBJ databases">
        <title>Genome of Basidiobolus ranarum AG-B5.</title>
        <authorList>
            <person name="Stajich J.E."/>
            <person name="Carter-House D."/>
            <person name="Gryganskyi A."/>
        </authorList>
    </citation>
    <scope>NUCLEOTIDE SEQUENCE [LARGE SCALE GENOMIC DNA]</scope>
    <source>
        <strain evidence="5 6">AG-B5</strain>
    </source>
</reference>
<dbReference type="SUPFAM" id="SSF50978">
    <property type="entry name" value="WD40 repeat-like"/>
    <property type="match status" value="1"/>
</dbReference>
<protein>
    <recommendedName>
        <fullName evidence="3">Ribosome biogenesis protein NSA1</fullName>
    </recommendedName>
</protein>
<dbReference type="InterPro" id="IPR036322">
    <property type="entry name" value="WD40_repeat_dom_sf"/>
</dbReference>
<evidence type="ECO:0000256" key="3">
    <source>
        <dbReference type="ARBA" id="ARBA00014234"/>
    </source>
</evidence>
<dbReference type="InterPro" id="IPR037379">
    <property type="entry name" value="WDR74/Nsa1"/>
</dbReference>
<dbReference type="InterPro" id="IPR015943">
    <property type="entry name" value="WD40/YVTN_repeat-like_dom_sf"/>
</dbReference>
<dbReference type="CDD" id="cd22857">
    <property type="entry name" value="WDR74"/>
    <property type="match status" value="1"/>
</dbReference>
<dbReference type="Proteomes" id="UP001479436">
    <property type="component" value="Unassembled WGS sequence"/>
</dbReference>
<comment type="caution">
    <text evidence="5">The sequence shown here is derived from an EMBL/GenBank/DDBJ whole genome shotgun (WGS) entry which is preliminary data.</text>
</comment>
<dbReference type="PANTHER" id="PTHR16038:SF4">
    <property type="entry name" value="WD REPEAT-CONTAINING PROTEIN 74"/>
    <property type="match status" value="1"/>
</dbReference>
<gene>
    <name evidence="5" type="primary">NSA1_1</name>
    <name evidence="5" type="ORF">K7432_004096</name>
</gene>
<evidence type="ECO:0000256" key="2">
    <source>
        <dbReference type="ARBA" id="ARBA00011187"/>
    </source>
</evidence>
<dbReference type="EMBL" id="JASJQH010000135">
    <property type="protein sequence ID" value="KAK9766670.1"/>
    <property type="molecule type" value="Genomic_DNA"/>
</dbReference>
<comment type="similarity">
    <text evidence="1">Belongs to the NSA1 family.</text>
</comment>
<feature type="compositionally biased region" description="Basic and acidic residues" evidence="4">
    <location>
        <begin position="40"/>
        <end position="49"/>
    </location>
</feature>
<evidence type="ECO:0000313" key="5">
    <source>
        <dbReference type="EMBL" id="KAK9766670.1"/>
    </source>
</evidence>
<keyword evidence="6" id="KW-1185">Reference proteome</keyword>
<dbReference type="PANTHER" id="PTHR16038">
    <property type="entry name" value="NOP SEVEN ASSOCIATED PROTEIN 1"/>
    <property type="match status" value="1"/>
</dbReference>
<evidence type="ECO:0000256" key="4">
    <source>
        <dbReference type="SAM" id="MobiDB-lite"/>
    </source>
</evidence>
<evidence type="ECO:0000313" key="6">
    <source>
        <dbReference type="Proteomes" id="UP001479436"/>
    </source>
</evidence>